<dbReference type="RefSeq" id="WP_093795261.1">
    <property type="nucleotide sequence ID" value="NZ_CP155571.1"/>
</dbReference>
<dbReference type="Proteomes" id="UP000216052">
    <property type="component" value="Chromosome"/>
</dbReference>
<sequence>MKNGRQRLIHFERYDGDGPCGFYCGYHDLTDFSQEEEREFDECQAVLFGPHMPFYREFEFFFTRYGFKRHKRLIRLLIKATGDGYRVRCYREWSNNRDIAYQDKEQVALYTGNKRCIGHVRRKMIARAGKIRGKQMLSNKGVKG</sequence>
<gene>
    <name evidence="1" type="ORF">SPACI_021710</name>
</gene>
<evidence type="ECO:0000313" key="2">
    <source>
        <dbReference type="Proteomes" id="UP000216052"/>
    </source>
</evidence>
<accession>A0ABZ3J1K4</accession>
<dbReference type="EMBL" id="CP155571">
    <property type="protein sequence ID" value="XFO72125.1"/>
    <property type="molecule type" value="Genomic_DNA"/>
</dbReference>
<proteinExistence type="predicted"/>
<organism evidence="1 2">
    <name type="scientific">Sporomusa acidovorans (strain ATCC 49682 / DSM 3132 / Mol)</name>
    <dbReference type="NCBI Taxonomy" id="1123286"/>
    <lineage>
        <taxon>Bacteria</taxon>
        <taxon>Bacillati</taxon>
        <taxon>Bacillota</taxon>
        <taxon>Negativicutes</taxon>
        <taxon>Selenomonadales</taxon>
        <taxon>Sporomusaceae</taxon>
        <taxon>Sporomusa</taxon>
    </lineage>
</organism>
<reference evidence="1" key="1">
    <citation type="submission" date="2024-05" db="EMBL/GenBank/DDBJ databases">
        <title>Isolation and characterization of Sporomusa carbonis sp. nov., a carboxydotrophic hydrogenogen in the genus of Sporomusa isolated from a charcoal burning pile.</title>
        <authorList>
            <person name="Boeer T."/>
            <person name="Rosenbaum F."/>
            <person name="Eysell L."/>
            <person name="Mueller V."/>
            <person name="Daniel R."/>
            <person name="Poehlein A."/>
        </authorList>
    </citation>
    <scope>NUCLEOTIDE SEQUENCE [LARGE SCALE GENOMIC DNA]</scope>
    <source>
        <strain evidence="1">DSM 3132</strain>
    </source>
</reference>
<evidence type="ECO:0000313" key="1">
    <source>
        <dbReference type="EMBL" id="XFO72125.1"/>
    </source>
</evidence>
<keyword evidence="2" id="KW-1185">Reference proteome</keyword>
<name>A0ABZ3J1K4_SPOA4</name>
<protein>
    <submittedName>
        <fullName evidence="1">Uncharacterized protein</fullName>
    </submittedName>
</protein>